<dbReference type="Proteomes" id="UP000663869">
    <property type="component" value="Unassembled WGS sequence"/>
</dbReference>
<reference evidence="1" key="1">
    <citation type="submission" date="2021-02" db="EMBL/GenBank/DDBJ databases">
        <authorList>
            <person name="Nowell W R."/>
        </authorList>
    </citation>
    <scope>NUCLEOTIDE SEQUENCE</scope>
</reference>
<evidence type="ECO:0000313" key="4">
    <source>
        <dbReference type="Proteomes" id="UP000663833"/>
    </source>
</evidence>
<dbReference type="EMBL" id="CAJNYD010001827">
    <property type="protein sequence ID" value="CAF3366457.1"/>
    <property type="molecule type" value="Genomic_DNA"/>
</dbReference>
<dbReference type="Pfam" id="PF03314">
    <property type="entry name" value="DUF273"/>
    <property type="match status" value="1"/>
</dbReference>
<organism evidence="1 4">
    <name type="scientific">Rotaria socialis</name>
    <dbReference type="NCBI Taxonomy" id="392032"/>
    <lineage>
        <taxon>Eukaryota</taxon>
        <taxon>Metazoa</taxon>
        <taxon>Spiralia</taxon>
        <taxon>Gnathifera</taxon>
        <taxon>Rotifera</taxon>
        <taxon>Eurotatoria</taxon>
        <taxon>Bdelloidea</taxon>
        <taxon>Philodinida</taxon>
        <taxon>Philodinidae</taxon>
        <taxon>Rotaria</taxon>
    </lineage>
</organism>
<evidence type="ECO:0000313" key="2">
    <source>
        <dbReference type="EMBL" id="CAF3395883.1"/>
    </source>
</evidence>
<proteinExistence type="predicted"/>
<dbReference type="Gene3D" id="3.90.550.10">
    <property type="entry name" value="Spore Coat Polysaccharide Biosynthesis Protein SpsA, Chain A"/>
    <property type="match status" value="1"/>
</dbReference>
<gene>
    <name evidence="3" type="ORF">FME351_LOCUS11345</name>
    <name evidence="2" type="ORF">GRG538_LOCUS9556</name>
    <name evidence="1" type="ORF">LUA448_LOCUS14431</name>
</gene>
<dbReference type="PANTHER" id="PTHR31562:SF4">
    <property type="entry name" value="DUF268 DOMAIN-CONTAINING PROTEIN-RELATED"/>
    <property type="match status" value="1"/>
</dbReference>
<name>A0A817XDJ3_9BILA</name>
<dbReference type="PANTHER" id="PTHR31562">
    <property type="entry name" value="PROTEIN CBG18972"/>
    <property type="match status" value="1"/>
</dbReference>
<dbReference type="Proteomes" id="UP000663833">
    <property type="component" value="Unassembled WGS sequence"/>
</dbReference>
<sequence>MQTKYSQLGAALYCYAVSHGYIFRNLDPSSHILCTHISNFFFRKHCAVLHYLITHPKIGWVMVLDGDNVLVNSSKKIEDYIPSVPDIYVVHSERFYNGEISAGNYLIYNCQWSYIYLLNWINMYTILPSVPYHNNDNGALHIHFALSVGKMHPACFDLWYGSLNETWYDRYVGCIKCAIAGQRRFAHIWLLRRGHSFARDYREPENTILETDFLIHGFKNDSSYYYRWQIRTSVCRHNIAAWSIPIRSEMVVTNRSIAQALIRHYDVAAQKNHPESIGIADVFDCWPFCQVELTGHKEQTYLKTLCKSDHHSPDI</sequence>
<evidence type="ECO:0000313" key="1">
    <source>
        <dbReference type="EMBL" id="CAF3366457.1"/>
    </source>
</evidence>
<dbReference type="AlphaFoldDB" id="A0A817XDJ3"/>
<protein>
    <submittedName>
        <fullName evidence="1">Uncharacterized protein</fullName>
    </submittedName>
</protein>
<dbReference type="Proteomes" id="UP000663872">
    <property type="component" value="Unassembled WGS sequence"/>
</dbReference>
<comment type="caution">
    <text evidence="1">The sequence shown here is derived from an EMBL/GenBank/DDBJ whole genome shotgun (WGS) entry which is preliminary data.</text>
</comment>
<accession>A0A817XDJ3</accession>
<evidence type="ECO:0000313" key="3">
    <source>
        <dbReference type="EMBL" id="CAF3425739.1"/>
    </source>
</evidence>
<dbReference type="InterPro" id="IPR004988">
    <property type="entry name" value="DUF273"/>
</dbReference>
<dbReference type="EMBL" id="CAJNYU010001297">
    <property type="protein sequence ID" value="CAF3425739.1"/>
    <property type="molecule type" value="Genomic_DNA"/>
</dbReference>
<dbReference type="EMBL" id="CAJNYT010001093">
    <property type="protein sequence ID" value="CAF3395883.1"/>
    <property type="molecule type" value="Genomic_DNA"/>
</dbReference>
<dbReference type="InterPro" id="IPR029044">
    <property type="entry name" value="Nucleotide-diphossugar_trans"/>
</dbReference>